<dbReference type="InterPro" id="IPR011711">
    <property type="entry name" value="GntR_C"/>
</dbReference>
<comment type="caution">
    <text evidence="5">The sequence shown here is derived from an EMBL/GenBank/DDBJ whole genome shotgun (WGS) entry which is preliminary data.</text>
</comment>
<dbReference type="GO" id="GO:0003700">
    <property type="term" value="F:DNA-binding transcription factor activity"/>
    <property type="evidence" value="ECO:0007669"/>
    <property type="project" value="InterPro"/>
</dbReference>
<dbReference type="CDD" id="cd07377">
    <property type="entry name" value="WHTH_GntR"/>
    <property type="match status" value="1"/>
</dbReference>
<dbReference type="SMART" id="SM00895">
    <property type="entry name" value="FCD"/>
    <property type="match status" value="1"/>
</dbReference>
<keyword evidence="6" id="KW-1185">Reference proteome</keyword>
<dbReference type="PROSITE" id="PS50949">
    <property type="entry name" value="HTH_GNTR"/>
    <property type="match status" value="1"/>
</dbReference>
<evidence type="ECO:0000313" key="5">
    <source>
        <dbReference type="EMBL" id="TPG57785.1"/>
    </source>
</evidence>
<name>A0A502G722_9PROT</name>
<accession>A0A502G722</accession>
<dbReference type="PANTHER" id="PTHR43537:SF45">
    <property type="entry name" value="GNTR FAMILY REGULATORY PROTEIN"/>
    <property type="match status" value="1"/>
</dbReference>
<dbReference type="Gene3D" id="1.20.120.530">
    <property type="entry name" value="GntR ligand-binding domain-like"/>
    <property type="match status" value="1"/>
</dbReference>
<dbReference type="Pfam" id="PF00392">
    <property type="entry name" value="GntR"/>
    <property type="match status" value="1"/>
</dbReference>
<keyword evidence="1" id="KW-0805">Transcription regulation</keyword>
<dbReference type="AlphaFoldDB" id="A0A502G722"/>
<evidence type="ECO:0000313" key="6">
    <source>
        <dbReference type="Proteomes" id="UP000317078"/>
    </source>
</evidence>
<evidence type="ECO:0000256" key="1">
    <source>
        <dbReference type="ARBA" id="ARBA00023015"/>
    </source>
</evidence>
<dbReference type="Proteomes" id="UP000317078">
    <property type="component" value="Unassembled WGS sequence"/>
</dbReference>
<dbReference type="Pfam" id="PF07729">
    <property type="entry name" value="FCD"/>
    <property type="match status" value="1"/>
</dbReference>
<sequence length="242" mass="27186">MEEPGLWAPPPRTSLPEFVARRFMEALRGGALSPGERIVEATLAKRLGVSRGPLREGLKALEAERLVERRAGRGLFVADVSVDRALQMILMRATLEGLAARLVADRYTPELGAPLIEQHRLIEESAAAGRMSEWRDRDWRFHEMVCEASGNEYLLRSWVSISHLVRLFLHHHPGYEQKPEKRLDNHARFLASLRSGDPDLAEATFRHVIVESGYGRFGVPLPTAMGRLDRAGPDGRAKEKRA</sequence>
<organism evidence="5 6">
    <name type="scientific">Muricoccus nepalensis</name>
    <dbReference type="NCBI Taxonomy" id="1854500"/>
    <lineage>
        <taxon>Bacteria</taxon>
        <taxon>Pseudomonadati</taxon>
        <taxon>Pseudomonadota</taxon>
        <taxon>Alphaproteobacteria</taxon>
        <taxon>Acetobacterales</taxon>
        <taxon>Roseomonadaceae</taxon>
        <taxon>Muricoccus</taxon>
    </lineage>
</organism>
<keyword evidence="3" id="KW-0804">Transcription</keyword>
<dbReference type="InterPro" id="IPR000524">
    <property type="entry name" value="Tscrpt_reg_HTH_GntR"/>
</dbReference>
<dbReference type="SUPFAM" id="SSF48008">
    <property type="entry name" value="GntR ligand-binding domain-like"/>
    <property type="match status" value="1"/>
</dbReference>
<dbReference type="RefSeq" id="WP_140882707.1">
    <property type="nucleotide sequence ID" value="NZ_RCZP01000007.1"/>
</dbReference>
<dbReference type="EMBL" id="RCZP01000007">
    <property type="protein sequence ID" value="TPG57785.1"/>
    <property type="molecule type" value="Genomic_DNA"/>
</dbReference>
<proteinExistence type="predicted"/>
<dbReference type="OrthoDB" id="9788098at2"/>
<dbReference type="Gene3D" id="1.10.10.10">
    <property type="entry name" value="Winged helix-like DNA-binding domain superfamily/Winged helix DNA-binding domain"/>
    <property type="match status" value="1"/>
</dbReference>
<dbReference type="GO" id="GO:0003677">
    <property type="term" value="F:DNA binding"/>
    <property type="evidence" value="ECO:0007669"/>
    <property type="project" value="UniProtKB-KW"/>
</dbReference>
<evidence type="ECO:0000259" key="4">
    <source>
        <dbReference type="PROSITE" id="PS50949"/>
    </source>
</evidence>
<evidence type="ECO:0000256" key="3">
    <source>
        <dbReference type="ARBA" id="ARBA00023163"/>
    </source>
</evidence>
<keyword evidence="2" id="KW-0238">DNA-binding</keyword>
<gene>
    <name evidence="5" type="ORF">EAH89_10195</name>
</gene>
<dbReference type="InterPro" id="IPR008920">
    <property type="entry name" value="TF_FadR/GntR_C"/>
</dbReference>
<dbReference type="PANTHER" id="PTHR43537">
    <property type="entry name" value="TRANSCRIPTIONAL REGULATOR, GNTR FAMILY"/>
    <property type="match status" value="1"/>
</dbReference>
<evidence type="ECO:0000256" key="2">
    <source>
        <dbReference type="ARBA" id="ARBA00023125"/>
    </source>
</evidence>
<dbReference type="SMART" id="SM00345">
    <property type="entry name" value="HTH_GNTR"/>
    <property type="match status" value="1"/>
</dbReference>
<dbReference type="InterPro" id="IPR036388">
    <property type="entry name" value="WH-like_DNA-bd_sf"/>
</dbReference>
<feature type="domain" description="HTH gntR-type" evidence="4">
    <location>
        <begin position="13"/>
        <end position="80"/>
    </location>
</feature>
<reference evidence="5 6" key="1">
    <citation type="journal article" date="2019" name="Environ. Microbiol.">
        <title>Species interactions and distinct microbial communities in high Arctic permafrost affected cryosols are associated with the CH4 and CO2 gas fluxes.</title>
        <authorList>
            <person name="Altshuler I."/>
            <person name="Hamel J."/>
            <person name="Turney S."/>
            <person name="Magnuson E."/>
            <person name="Levesque R."/>
            <person name="Greer C."/>
            <person name="Whyte L.G."/>
        </authorList>
    </citation>
    <scope>NUCLEOTIDE SEQUENCE [LARGE SCALE GENOMIC DNA]</scope>
    <source>
        <strain evidence="5 6">S9.3B</strain>
    </source>
</reference>
<protein>
    <submittedName>
        <fullName evidence="5">GntR family transcriptional regulator</fullName>
    </submittedName>
</protein>
<dbReference type="SUPFAM" id="SSF46785">
    <property type="entry name" value="Winged helix' DNA-binding domain"/>
    <property type="match status" value="1"/>
</dbReference>
<dbReference type="InterPro" id="IPR036390">
    <property type="entry name" value="WH_DNA-bd_sf"/>
</dbReference>